<dbReference type="GO" id="GO:0004129">
    <property type="term" value="F:cytochrome-c oxidase activity"/>
    <property type="evidence" value="ECO:0007669"/>
    <property type="project" value="InterPro"/>
</dbReference>
<dbReference type="EMBL" id="BAAADU010000002">
    <property type="protein sequence ID" value="GAA0654043.1"/>
    <property type="molecule type" value="Genomic_DNA"/>
</dbReference>
<evidence type="ECO:0000256" key="1">
    <source>
        <dbReference type="ARBA" id="ARBA00004651"/>
    </source>
</evidence>
<gene>
    <name evidence="10" type="ORF">GCM10009019_16960</name>
</gene>
<evidence type="ECO:0000259" key="9">
    <source>
        <dbReference type="PROSITE" id="PS50253"/>
    </source>
</evidence>
<evidence type="ECO:0000256" key="6">
    <source>
        <dbReference type="ARBA" id="ARBA00023136"/>
    </source>
</evidence>
<feature type="domain" description="Heme-copper oxidase subunit III family profile" evidence="9">
    <location>
        <begin position="16"/>
        <end position="281"/>
    </location>
</feature>
<dbReference type="Proteomes" id="UP001500194">
    <property type="component" value="Unassembled WGS sequence"/>
</dbReference>
<dbReference type="InterPro" id="IPR035973">
    <property type="entry name" value="Cyt_c_oxidase_su3-like_sf"/>
</dbReference>
<keyword evidence="3" id="KW-1003">Cell membrane</keyword>
<dbReference type="InterPro" id="IPR000298">
    <property type="entry name" value="Cyt_c_oxidase-like_su3"/>
</dbReference>
<evidence type="ECO:0000256" key="3">
    <source>
        <dbReference type="ARBA" id="ARBA00022475"/>
    </source>
</evidence>
<evidence type="ECO:0000256" key="4">
    <source>
        <dbReference type="ARBA" id="ARBA00022692"/>
    </source>
</evidence>
<dbReference type="PROSITE" id="PS50253">
    <property type="entry name" value="COX3"/>
    <property type="match status" value="1"/>
</dbReference>
<dbReference type="CDD" id="cd00386">
    <property type="entry name" value="Heme_Cu_Oxidase_III_like"/>
    <property type="match status" value="1"/>
</dbReference>
<dbReference type="InterPro" id="IPR013833">
    <property type="entry name" value="Cyt_c_oxidase_su3_a-hlx"/>
</dbReference>
<dbReference type="PANTHER" id="PTHR11403">
    <property type="entry name" value="CYTOCHROME C OXIDASE SUBUNIT III"/>
    <property type="match status" value="1"/>
</dbReference>
<dbReference type="AlphaFoldDB" id="A0AAV3T0X6"/>
<feature type="transmembrane region" description="Helical" evidence="8">
    <location>
        <begin position="141"/>
        <end position="163"/>
    </location>
</feature>
<dbReference type="RefSeq" id="WP_227260557.1">
    <property type="nucleotide sequence ID" value="NZ_BAAADU010000002.1"/>
</dbReference>
<dbReference type="Gene3D" id="1.20.120.80">
    <property type="entry name" value="Cytochrome c oxidase, subunit III, four-helix bundle"/>
    <property type="match status" value="1"/>
</dbReference>
<evidence type="ECO:0000313" key="10">
    <source>
        <dbReference type="EMBL" id="GAA0654043.1"/>
    </source>
</evidence>
<comment type="subcellular location">
    <subcellularLocation>
        <location evidence="1 7">Cell membrane</location>
        <topology evidence="1 7">Multi-pass membrane protein</topology>
    </subcellularLocation>
</comment>
<dbReference type="PANTHER" id="PTHR11403:SF2">
    <property type="entry name" value="CYTOCHROME BO(3) UBIQUINOL OXIDASE SUBUNIT 3"/>
    <property type="match status" value="1"/>
</dbReference>
<comment type="caution">
    <text evidence="10">The sequence shown here is derived from an EMBL/GenBank/DDBJ whole genome shotgun (WGS) entry which is preliminary data.</text>
</comment>
<dbReference type="InterPro" id="IPR024791">
    <property type="entry name" value="Cyt_c/ubiquinol_Oxase_su3"/>
</dbReference>
<reference evidence="10 11" key="1">
    <citation type="journal article" date="2019" name="Int. J. Syst. Evol. Microbiol.">
        <title>The Global Catalogue of Microorganisms (GCM) 10K type strain sequencing project: providing services to taxonomists for standard genome sequencing and annotation.</title>
        <authorList>
            <consortium name="The Broad Institute Genomics Platform"/>
            <consortium name="The Broad Institute Genome Sequencing Center for Infectious Disease"/>
            <person name="Wu L."/>
            <person name="Ma J."/>
        </authorList>
    </citation>
    <scope>NUCLEOTIDE SEQUENCE [LARGE SCALE GENOMIC DNA]</scope>
    <source>
        <strain evidence="10 11">JCM 16327</strain>
    </source>
</reference>
<keyword evidence="5 8" id="KW-1133">Transmembrane helix</keyword>
<evidence type="ECO:0000256" key="8">
    <source>
        <dbReference type="SAM" id="Phobius"/>
    </source>
</evidence>
<evidence type="ECO:0000313" key="11">
    <source>
        <dbReference type="Proteomes" id="UP001500194"/>
    </source>
</evidence>
<feature type="transmembrane region" description="Helical" evidence="8">
    <location>
        <begin position="175"/>
        <end position="195"/>
    </location>
</feature>
<dbReference type="Pfam" id="PF00510">
    <property type="entry name" value="COX3"/>
    <property type="match status" value="1"/>
</dbReference>
<feature type="transmembrane region" description="Helical" evidence="8">
    <location>
        <begin position="61"/>
        <end position="82"/>
    </location>
</feature>
<evidence type="ECO:0000256" key="2">
    <source>
        <dbReference type="ARBA" id="ARBA00010581"/>
    </source>
</evidence>
<organism evidence="10 11">
    <name type="scientific">Salarchaeum japonicum</name>
    <dbReference type="NCBI Taxonomy" id="555573"/>
    <lineage>
        <taxon>Archaea</taxon>
        <taxon>Methanobacteriati</taxon>
        <taxon>Methanobacteriota</taxon>
        <taxon>Stenosarchaea group</taxon>
        <taxon>Halobacteria</taxon>
        <taxon>Halobacteriales</taxon>
        <taxon>Halobacteriaceae</taxon>
    </lineage>
</organism>
<sequence length="290" mass="31570">MTADESGGHGFLPAVRDFPRGYGEASWWPFIGAIGASGLYLGAMLYVFAHGENDLMGSTTPGLAVFGVSAVLFVIGLFGWMYHAFAYKFWENESHNEGKSLRWGMVLFLSTDIATFGSGFAYYFFIRSGAWGEGTLPHGGIFGSLVVANTLLLILSSFTFHWAEKRLAKDDHRGFVAGLAVTLLLGIVFLGGQVYEYYEFIVHEGFTLSEGIFGSAFFGLTGLHGLHVTLGALLIAIVLFRAVRGQFSSERHAAVTTVSWYWHFVDAVWIFLVLALYVGGQLGTGLGVSL</sequence>
<feature type="transmembrane region" description="Helical" evidence="8">
    <location>
        <begin position="103"/>
        <end position="126"/>
    </location>
</feature>
<dbReference type="GO" id="GO:0005886">
    <property type="term" value="C:plasma membrane"/>
    <property type="evidence" value="ECO:0007669"/>
    <property type="project" value="UniProtKB-SubCell"/>
</dbReference>
<keyword evidence="11" id="KW-1185">Reference proteome</keyword>
<dbReference type="GO" id="GO:0019646">
    <property type="term" value="P:aerobic electron transport chain"/>
    <property type="evidence" value="ECO:0007669"/>
    <property type="project" value="InterPro"/>
</dbReference>
<proteinExistence type="inferred from homology"/>
<keyword evidence="6 8" id="KW-0472">Membrane</keyword>
<evidence type="ECO:0000256" key="5">
    <source>
        <dbReference type="ARBA" id="ARBA00022989"/>
    </source>
</evidence>
<dbReference type="FunFam" id="1.20.120.80:FF:000001">
    <property type="entry name" value="Cytochrome (Ubi)quinol oxidase subunit III"/>
    <property type="match status" value="1"/>
</dbReference>
<feature type="transmembrane region" description="Helical" evidence="8">
    <location>
        <begin position="215"/>
        <end position="240"/>
    </location>
</feature>
<feature type="transmembrane region" description="Helical" evidence="8">
    <location>
        <begin position="260"/>
        <end position="280"/>
    </location>
</feature>
<protein>
    <submittedName>
        <fullName evidence="10">Heme-copper oxidase subunit III</fullName>
    </submittedName>
</protein>
<keyword evidence="4 7" id="KW-0812">Transmembrane</keyword>
<name>A0AAV3T0X6_9EURY</name>
<comment type="similarity">
    <text evidence="2 7">Belongs to the cytochrome c oxidase subunit 3 family.</text>
</comment>
<accession>A0AAV3T0X6</accession>
<evidence type="ECO:0000256" key="7">
    <source>
        <dbReference type="RuleBase" id="RU003376"/>
    </source>
</evidence>
<feature type="transmembrane region" description="Helical" evidence="8">
    <location>
        <begin position="27"/>
        <end position="49"/>
    </location>
</feature>
<dbReference type="SUPFAM" id="SSF81452">
    <property type="entry name" value="Cytochrome c oxidase subunit III-like"/>
    <property type="match status" value="1"/>
</dbReference>
<dbReference type="GeneID" id="68573627"/>